<dbReference type="GO" id="GO:0006351">
    <property type="term" value="P:DNA-templated transcription"/>
    <property type="evidence" value="ECO:0007669"/>
    <property type="project" value="TreeGrafter"/>
</dbReference>
<dbReference type="Gene3D" id="3.40.190.290">
    <property type="match status" value="1"/>
</dbReference>
<organism evidence="6 7">
    <name type="scientific">Suttonella ornithocola</name>
    <dbReference type="NCBI Taxonomy" id="279832"/>
    <lineage>
        <taxon>Bacteria</taxon>
        <taxon>Pseudomonadati</taxon>
        <taxon>Pseudomonadota</taxon>
        <taxon>Gammaproteobacteria</taxon>
        <taxon>Cardiobacteriales</taxon>
        <taxon>Cardiobacteriaceae</taxon>
        <taxon>Suttonella</taxon>
    </lineage>
</organism>
<proteinExistence type="inferred from homology"/>
<dbReference type="AlphaFoldDB" id="A0A380MP23"/>
<evidence type="ECO:0000256" key="4">
    <source>
        <dbReference type="ARBA" id="ARBA00023163"/>
    </source>
</evidence>
<keyword evidence="3" id="KW-0238">DNA-binding</keyword>
<protein>
    <submittedName>
        <fullName evidence="6">D-malate degradation protein R</fullName>
    </submittedName>
</protein>
<evidence type="ECO:0000256" key="1">
    <source>
        <dbReference type="ARBA" id="ARBA00009437"/>
    </source>
</evidence>
<dbReference type="GO" id="GO:0003700">
    <property type="term" value="F:DNA-binding transcription factor activity"/>
    <property type="evidence" value="ECO:0007669"/>
    <property type="project" value="InterPro"/>
</dbReference>
<evidence type="ECO:0000259" key="5">
    <source>
        <dbReference type="PROSITE" id="PS50931"/>
    </source>
</evidence>
<dbReference type="PROSITE" id="PS50931">
    <property type="entry name" value="HTH_LYSR"/>
    <property type="match status" value="1"/>
</dbReference>
<dbReference type="EMBL" id="UHIC01000001">
    <property type="protein sequence ID" value="SUO94018.1"/>
    <property type="molecule type" value="Genomic_DNA"/>
</dbReference>
<name>A0A380MP23_9GAMM</name>
<dbReference type="FunFam" id="1.10.10.10:FF:000001">
    <property type="entry name" value="LysR family transcriptional regulator"/>
    <property type="match status" value="1"/>
</dbReference>
<dbReference type="SUPFAM" id="SSF53850">
    <property type="entry name" value="Periplasmic binding protein-like II"/>
    <property type="match status" value="1"/>
</dbReference>
<dbReference type="SUPFAM" id="SSF46785">
    <property type="entry name" value="Winged helix' DNA-binding domain"/>
    <property type="match status" value="1"/>
</dbReference>
<keyword evidence="7" id="KW-1185">Reference proteome</keyword>
<accession>A0A380MP23</accession>
<comment type="similarity">
    <text evidence="1">Belongs to the LysR transcriptional regulatory family.</text>
</comment>
<evidence type="ECO:0000256" key="2">
    <source>
        <dbReference type="ARBA" id="ARBA00023015"/>
    </source>
</evidence>
<keyword evidence="2" id="KW-0805">Transcription regulation</keyword>
<reference evidence="6 7" key="1">
    <citation type="submission" date="2018-06" db="EMBL/GenBank/DDBJ databases">
        <authorList>
            <consortium name="Pathogen Informatics"/>
            <person name="Doyle S."/>
        </authorList>
    </citation>
    <scope>NUCLEOTIDE SEQUENCE [LARGE SCALE GENOMIC DNA]</scope>
    <source>
        <strain evidence="6 7">NCTC13337</strain>
    </source>
</reference>
<dbReference type="PANTHER" id="PTHR30537">
    <property type="entry name" value="HTH-TYPE TRANSCRIPTIONAL REGULATOR"/>
    <property type="match status" value="1"/>
</dbReference>
<feature type="domain" description="HTH lysR-type" evidence="5">
    <location>
        <begin position="4"/>
        <end position="61"/>
    </location>
</feature>
<keyword evidence="4" id="KW-0804">Transcription</keyword>
<dbReference type="InterPro" id="IPR036390">
    <property type="entry name" value="WH_DNA-bd_sf"/>
</dbReference>
<dbReference type="InterPro" id="IPR000847">
    <property type="entry name" value="LysR_HTH_N"/>
</dbReference>
<evidence type="ECO:0000256" key="3">
    <source>
        <dbReference type="ARBA" id="ARBA00023125"/>
    </source>
</evidence>
<evidence type="ECO:0000313" key="7">
    <source>
        <dbReference type="Proteomes" id="UP000254601"/>
    </source>
</evidence>
<dbReference type="Pfam" id="PF03466">
    <property type="entry name" value="LysR_substrate"/>
    <property type="match status" value="1"/>
</dbReference>
<evidence type="ECO:0000313" key="6">
    <source>
        <dbReference type="EMBL" id="SUO94018.1"/>
    </source>
</evidence>
<dbReference type="InterPro" id="IPR005119">
    <property type="entry name" value="LysR_subst-bd"/>
</dbReference>
<dbReference type="Pfam" id="PF00126">
    <property type="entry name" value="HTH_1"/>
    <property type="match status" value="1"/>
</dbReference>
<dbReference type="RefSeq" id="WP_072577059.1">
    <property type="nucleotide sequence ID" value="NZ_LWHB01000129.1"/>
</dbReference>
<dbReference type="GO" id="GO:0043565">
    <property type="term" value="F:sequence-specific DNA binding"/>
    <property type="evidence" value="ECO:0007669"/>
    <property type="project" value="TreeGrafter"/>
</dbReference>
<dbReference type="PANTHER" id="PTHR30537:SF31">
    <property type="entry name" value="TRANSCRIPTIONAL REGULATOR, LYSR FAMILY"/>
    <property type="match status" value="1"/>
</dbReference>
<dbReference type="InterPro" id="IPR036388">
    <property type="entry name" value="WH-like_DNA-bd_sf"/>
</dbReference>
<sequence>MNEPDLNDLALFAQVVEAGGFSAAERQYGTAKATASRRIARLESTLGLRLIQRDSRRFHITEAGQRIYAYAAAMRTEAAAVREVALGCHSEPQGTVRFSCPPELLTLLSPSIADFMQQYPNVQLIIESTARTVDALEENMDFVLRVRAWPLPDSPLIAKSLCISPRVLVAASKWQAKTYEELAQLPCLSSGSTQWTLYNSDNIAIIHEFHPILNTAHLQCLQDAAIAGIGVAALPLILVKNAMKQGKLHILLPDWHFREERVIALYPSRRHLIPAVRLLLETLSECLQNLITEPVSSSDHFF</sequence>
<gene>
    <name evidence="6" type="primary">dmlR_3</name>
    <name evidence="6" type="ORF">NCTC13337_00532</name>
</gene>
<dbReference type="OrthoDB" id="9810065at2"/>
<dbReference type="Gene3D" id="1.10.10.10">
    <property type="entry name" value="Winged helix-like DNA-binding domain superfamily/Winged helix DNA-binding domain"/>
    <property type="match status" value="1"/>
</dbReference>
<dbReference type="Proteomes" id="UP000254601">
    <property type="component" value="Unassembled WGS sequence"/>
</dbReference>
<dbReference type="InterPro" id="IPR058163">
    <property type="entry name" value="LysR-type_TF_proteobact-type"/>
</dbReference>